<evidence type="ECO:0000256" key="2">
    <source>
        <dbReference type="ARBA" id="ARBA00009336"/>
    </source>
</evidence>
<dbReference type="FunFam" id="3.20.20.80:FF:000250">
    <property type="entry name" value="Probable di-N-acetylchitobiase 1"/>
    <property type="match status" value="1"/>
</dbReference>
<reference evidence="14" key="1">
    <citation type="journal article" date="2011" name="Genome Res.">
        <title>Phylogeny-wide analysis of social amoeba genomes highlights ancient origins for complex intercellular communication.</title>
        <authorList>
            <person name="Heidel A.J."/>
            <person name="Lawal H.M."/>
            <person name="Felder M."/>
            <person name="Schilde C."/>
            <person name="Helps N.R."/>
            <person name="Tunggal B."/>
            <person name="Rivero F."/>
            <person name="John U."/>
            <person name="Schleicher M."/>
            <person name="Eichinger L."/>
            <person name="Platzer M."/>
            <person name="Noegel A.A."/>
            <person name="Schaap P."/>
            <person name="Gloeckner G."/>
        </authorList>
    </citation>
    <scope>NUCLEOTIDE SEQUENCE [LARGE SCALE GENOMIC DNA]</scope>
    <source>
        <strain evidence="14">SH3</strain>
    </source>
</reference>
<dbReference type="InterPro" id="IPR001223">
    <property type="entry name" value="Glyco_hydro18_cat"/>
</dbReference>
<dbReference type="GO" id="GO:0008061">
    <property type="term" value="F:chitin binding"/>
    <property type="evidence" value="ECO:0007669"/>
    <property type="project" value="InterPro"/>
</dbReference>
<keyword evidence="7 9" id="KW-0326">Glycosidase</keyword>
<dbReference type="Gene3D" id="3.20.20.80">
    <property type="entry name" value="Glycosidases"/>
    <property type="match status" value="1"/>
</dbReference>
<evidence type="ECO:0000256" key="1">
    <source>
        <dbReference type="ARBA" id="ARBA00004371"/>
    </source>
</evidence>
<feature type="chain" id="PRO_5003316004" evidence="11">
    <location>
        <begin position="23"/>
        <end position="389"/>
    </location>
</feature>
<dbReference type="InterPro" id="IPR029070">
    <property type="entry name" value="Chitinase_insertion_sf"/>
</dbReference>
<keyword evidence="6" id="KW-0458">Lysosome</keyword>
<dbReference type="GO" id="GO:0005764">
    <property type="term" value="C:lysosome"/>
    <property type="evidence" value="ECO:0007669"/>
    <property type="project" value="UniProtKB-SubCell"/>
</dbReference>
<dbReference type="EMBL" id="GL883018">
    <property type="protein sequence ID" value="EGG18703.1"/>
    <property type="molecule type" value="Genomic_DNA"/>
</dbReference>
<dbReference type="PROSITE" id="PS01095">
    <property type="entry name" value="GH18_1"/>
    <property type="match status" value="1"/>
</dbReference>
<dbReference type="OMA" id="KWIMKQV"/>
<evidence type="ECO:0000256" key="9">
    <source>
        <dbReference type="RuleBase" id="RU000489"/>
    </source>
</evidence>
<comment type="similarity">
    <text evidence="2 10">Belongs to the glycosyl hydrolase 18 family.</text>
</comment>
<dbReference type="PANTHER" id="PTHR46290">
    <property type="entry name" value="DI-N-ACETYLCHITOBIASE"/>
    <property type="match status" value="1"/>
</dbReference>
<comment type="subcellular location">
    <subcellularLocation>
        <location evidence="1">Lysosome</location>
    </subcellularLocation>
</comment>
<dbReference type="PANTHER" id="PTHR46290:SF1">
    <property type="entry name" value="DI-N-ACETYLCHITOBIASE"/>
    <property type="match status" value="1"/>
</dbReference>
<evidence type="ECO:0000256" key="7">
    <source>
        <dbReference type="ARBA" id="ARBA00023295"/>
    </source>
</evidence>
<feature type="signal peptide" evidence="11">
    <location>
        <begin position="1"/>
        <end position="22"/>
    </location>
</feature>
<feature type="domain" description="GH18" evidence="12">
    <location>
        <begin position="12"/>
        <end position="382"/>
    </location>
</feature>
<evidence type="ECO:0000256" key="10">
    <source>
        <dbReference type="RuleBase" id="RU004453"/>
    </source>
</evidence>
<dbReference type="SMART" id="SM00636">
    <property type="entry name" value="Glyco_18"/>
    <property type="match status" value="1"/>
</dbReference>
<evidence type="ECO:0000313" key="13">
    <source>
        <dbReference type="EMBL" id="EGG18703.1"/>
    </source>
</evidence>
<dbReference type="InterPro" id="IPR011583">
    <property type="entry name" value="Chitinase_II/V-like_cat"/>
</dbReference>
<dbReference type="Gene3D" id="3.10.50.10">
    <property type="match status" value="1"/>
</dbReference>
<dbReference type="SUPFAM" id="SSF51445">
    <property type="entry name" value="(Trans)glycosidases"/>
    <property type="match status" value="1"/>
</dbReference>
<dbReference type="AlphaFoldDB" id="F4Q1K2"/>
<dbReference type="FunFam" id="3.10.50.10:FF:000006">
    <property type="entry name" value="Chitobiase, di-N-acetyl"/>
    <property type="match status" value="1"/>
</dbReference>
<organism evidence="13 14">
    <name type="scientific">Cavenderia fasciculata</name>
    <name type="common">Slime mold</name>
    <name type="synonym">Dictyostelium fasciculatum</name>
    <dbReference type="NCBI Taxonomy" id="261658"/>
    <lineage>
        <taxon>Eukaryota</taxon>
        <taxon>Amoebozoa</taxon>
        <taxon>Evosea</taxon>
        <taxon>Eumycetozoa</taxon>
        <taxon>Dictyostelia</taxon>
        <taxon>Acytosteliales</taxon>
        <taxon>Cavenderiaceae</taxon>
        <taxon>Cavenderia</taxon>
    </lineage>
</organism>
<keyword evidence="4 9" id="KW-0378">Hydrolase</keyword>
<dbReference type="OrthoDB" id="16630at2759"/>
<keyword evidence="5" id="KW-0325">Glycoprotein</keyword>
<dbReference type="Pfam" id="PF00704">
    <property type="entry name" value="Glyco_hydro_18"/>
    <property type="match status" value="1"/>
</dbReference>
<dbReference type="KEGG" id="dfa:DFA_04199"/>
<evidence type="ECO:0000256" key="3">
    <source>
        <dbReference type="ARBA" id="ARBA00022729"/>
    </source>
</evidence>
<accession>F4Q1K2</accession>
<evidence type="ECO:0000256" key="11">
    <source>
        <dbReference type="SAM" id="SignalP"/>
    </source>
</evidence>
<dbReference type="PROSITE" id="PS51910">
    <property type="entry name" value="GH18_2"/>
    <property type="match status" value="1"/>
</dbReference>
<sequence>MNHYHFLLLLLVISICINNSTSTTTTSSCPCSDESLCAPLNIVLPRQEFLGYSLYNDSFESYDWDVVTTIAIFYTPVPPELLCLAHSKGVRLVYGAEYPISQLGNQTHQDQWIQDQLQLVQSTYFDGLNFDIESPIWSNQSTTSALLTGLVAQTNFVFKNSFPFYQISVDVAWSPNCIDGRCYDYYGLAQASDYLAVMSYDMRSQVFNTEECTASANSPYMLVLEGLLNYTALGIPSDKLVLGLPWYGYIYPCINENPSLESLVCNITRVPFRGATCSDAAGSEYEYSYLMDLLSNSSLQTTGELWDDQLGSPFFNFIDPSDSNLYQVWYDNPESLSIKVAIASKLNLRGLAVWNVDFLDLQNQPTQTNMMWQVMANFFTHHTSSNSDL</sequence>
<comment type="function">
    <text evidence="8">Involved in the degradation of asparagine-linked glycoproteins. May hydrolyze of N-acetyl-beta-D-glucosamine (1-4)N-acetylglucosamine chitobiose core from the reducing end of the bond.</text>
</comment>
<dbReference type="InterPro" id="IPR001579">
    <property type="entry name" value="Glyco_hydro_18_chit_AS"/>
</dbReference>
<protein>
    <submittedName>
        <fullName evidence="13">Glycoside hydrolase family 18 protein</fullName>
    </submittedName>
</protein>
<evidence type="ECO:0000256" key="5">
    <source>
        <dbReference type="ARBA" id="ARBA00023180"/>
    </source>
</evidence>
<dbReference type="GO" id="GO:0005615">
    <property type="term" value="C:extracellular space"/>
    <property type="evidence" value="ECO:0007669"/>
    <property type="project" value="TreeGrafter"/>
</dbReference>
<evidence type="ECO:0000256" key="6">
    <source>
        <dbReference type="ARBA" id="ARBA00023228"/>
    </source>
</evidence>
<keyword evidence="3 11" id="KW-0732">Signal</keyword>
<proteinExistence type="inferred from homology"/>
<evidence type="ECO:0000256" key="4">
    <source>
        <dbReference type="ARBA" id="ARBA00022801"/>
    </source>
</evidence>
<keyword evidence="14" id="KW-1185">Reference proteome</keyword>
<dbReference type="InterPro" id="IPR017853">
    <property type="entry name" value="GH"/>
</dbReference>
<dbReference type="GO" id="GO:0009313">
    <property type="term" value="P:oligosaccharide catabolic process"/>
    <property type="evidence" value="ECO:0007669"/>
    <property type="project" value="TreeGrafter"/>
</dbReference>
<dbReference type="GeneID" id="14870558"/>
<evidence type="ECO:0000256" key="8">
    <source>
        <dbReference type="ARBA" id="ARBA00059340"/>
    </source>
</evidence>
<evidence type="ECO:0000313" key="14">
    <source>
        <dbReference type="Proteomes" id="UP000007797"/>
    </source>
</evidence>
<dbReference type="InterPro" id="IPR051887">
    <property type="entry name" value="GH18_Domain-Containing"/>
</dbReference>
<name>F4Q1K2_CACFS</name>
<evidence type="ECO:0000259" key="12">
    <source>
        <dbReference type="PROSITE" id="PS51910"/>
    </source>
</evidence>
<dbReference type="RefSeq" id="XP_004366607.1">
    <property type="nucleotide sequence ID" value="XM_004366550.1"/>
</dbReference>
<dbReference type="STRING" id="1054147.F4Q1K2"/>
<dbReference type="GO" id="GO:0004553">
    <property type="term" value="F:hydrolase activity, hydrolyzing O-glycosyl compounds"/>
    <property type="evidence" value="ECO:0007669"/>
    <property type="project" value="InterPro"/>
</dbReference>
<dbReference type="Proteomes" id="UP000007797">
    <property type="component" value="Unassembled WGS sequence"/>
</dbReference>
<gene>
    <name evidence="13" type="primary">ctbsA</name>
    <name evidence="13" type="ORF">DFA_04199</name>
</gene>